<keyword evidence="5 8" id="KW-0804">Transcription</keyword>
<evidence type="ECO:0000256" key="6">
    <source>
        <dbReference type="ARBA" id="ARBA00023242"/>
    </source>
</evidence>
<evidence type="ECO:0000256" key="7">
    <source>
        <dbReference type="ARBA" id="ARBA00031259"/>
    </source>
</evidence>
<organism evidence="10 11">
    <name type="scientific">Rhodotorula toruloides</name>
    <name type="common">Yeast</name>
    <name type="synonym">Rhodosporidium toruloides</name>
    <dbReference type="NCBI Taxonomy" id="5286"/>
    <lineage>
        <taxon>Eukaryota</taxon>
        <taxon>Fungi</taxon>
        <taxon>Dikarya</taxon>
        <taxon>Basidiomycota</taxon>
        <taxon>Pucciniomycotina</taxon>
        <taxon>Microbotryomycetes</taxon>
        <taxon>Sporidiobolales</taxon>
        <taxon>Sporidiobolaceae</taxon>
        <taxon>Rhodotorula</taxon>
    </lineage>
</organism>
<evidence type="ECO:0000256" key="8">
    <source>
        <dbReference type="RuleBase" id="RU364143"/>
    </source>
</evidence>
<evidence type="ECO:0000256" key="3">
    <source>
        <dbReference type="ARBA" id="ARBA00020634"/>
    </source>
</evidence>
<dbReference type="GO" id="GO:0006357">
    <property type="term" value="P:regulation of transcription by RNA polymerase II"/>
    <property type="evidence" value="ECO:0007669"/>
    <property type="project" value="InterPro"/>
</dbReference>
<protein>
    <recommendedName>
        <fullName evidence="3 8">Mediator of RNA polymerase II transcription subunit 6</fullName>
    </recommendedName>
    <alternativeName>
        <fullName evidence="7 8">Mediator complex subunit 6</fullName>
    </alternativeName>
</protein>
<feature type="compositionally biased region" description="Basic and acidic residues" evidence="9">
    <location>
        <begin position="184"/>
        <end position="199"/>
    </location>
</feature>
<dbReference type="GO" id="GO:0016592">
    <property type="term" value="C:mediator complex"/>
    <property type="evidence" value="ECO:0007669"/>
    <property type="project" value="InterPro"/>
</dbReference>
<keyword evidence="6 8" id="KW-0539">Nucleus</keyword>
<evidence type="ECO:0000313" key="10">
    <source>
        <dbReference type="EMBL" id="GEM11783.1"/>
    </source>
</evidence>
<comment type="function">
    <text evidence="8">Component of the Mediator complex, a coactivator involved in the regulated transcription of nearly all RNA polymerase II-dependent genes. Mediator functions as a bridge to convey information from gene-specific regulatory proteins to the basal RNA polymerase II transcription machinery. Mediator is recruited to promoters by direct interactions with regulatory proteins and serves as a scaffold for the assembly of a functional preinitiation complex with RNA polymerase II and the general transcription factors.</text>
</comment>
<comment type="similarity">
    <text evidence="2 8">Belongs to the Mediator complex subunit 6 family.</text>
</comment>
<dbReference type="Pfam" id="PF04934">
    <property type="entry name" value="Med6"/>
    <property type="match status" value="1"/>
</dbReference>
<evidence type="ECO:0000256" key="1">
    <source>
        <dbReference type="ARBA" id="ARBA00004123"/>
    </source>
</evidence>
<feature type="compositionally biased region" description="Low complexity" evidence="9">
    <location>
        <begin position="170"/>
        <end position="183"/>
    </location>
</feature>
<dbReference type="Proteomes" id="UP000321518">
    <property type="component" value="Unassembled WGS sequence"/>
</dbReference>
<keyword evidence="4 8" id="KW-0805">Transcription regulation</keyword>
<comment type="subunit">
    <text evidence="8">Component of the Mediator complex.</text>
</comment>
<dbReference type="AlphaFoldDB" id="A0A511KN27"/>
<reference evidence="10 11" key="1">
    <citation type="submission" date="2019-07" db="EMBL/GenBank/DDBJ databases">
        <title>Rhodotorula toruloides NBRC10032 genome sequencing.</title>
        <authorList>
            <person name="Shida Y."/>
            <person name="Takaku H."/>
            <person name="Ogasawara W."/>
            <person name="Mori K."/>
        </authorList>
    </citation>
    <scope>NUCLEOTIDE SEQUENCE [LARGE SCALE GENOMIC DNA]</scope>
    <source>
        <strain evidence="10 11">NBRC10032</strain>
    </source>
</reference>
<dbReference type="PANTHER" id="PTHR13104">
    <property type="entry name" value="MED-6-RELATED"/>
    <property type="match status" value="1"/>
</dbReference>
<sequence length="242" mass="26671">MADQPTLNLSHLQWRAPEFLLAFGSLSTPQLAMEYFSLSPFFDKASNNAQLRMQMMFSRGGMEGVDEEAELKRFVGLEFVIAYSTPPDLFIVHKRNRTSPTDSTVLGAYYILNGNVYQAPTLFEVLNERILTSLHALSTSFDSLTALKPHWTPSKLYTWDIKPSSQASNALAAAANGEPAAEDTAMRRDGAAEGAEQEKGAVAAVKEEDEETERPGEAFNPLLFRALQDVARTLEHPQVTGA</sequence>
<comment type="subcellular location">
    <subcellularLocation>
        <location evidence="1 8">Nucleus</location>
    </subcellularLocation>
</comment>
<proteinExistence type="inferred from homology"/>
<feature type="region of interest" description="Disordered" evidence="9">
    <location>
        <begin position="170"/>
        <end position="220"/>
    </location>
</feature>
<evidence type="ECO:0000256" key="2">
    <source>
        <dbReference type="ARBA" id="ARBA00007526"/>
    </source>
</evidence>
<gene>
    <name evidence="8" type="primary">MED6</name>
    <name evidence="10" type="ORF">Rt10032_c17g5800</name>
</gene>
<dbReference type="OrthoDB" id="344220at2759"/>
<dbReference type="InterPro" id="IPR038566">
    <property type="entry name" value="Mediator_Med6_sf"/>
</dbReference>
<evidence type="ECO:0000256" key="4">
    <source>
        <dbReference type="ARBA" id="ARBA00023015"/>
    </source>
</evidence>
<evidence type="ECO:0000256" key="9">
    <source>
        <dbReference type="SAM" id="MobiDB-lite"/>
    </source>
</evidence>
<dbReference type="EMBL" id="BJWK01000017">
    <property type="protein sequence ID" value="GEM11783.1"/>
    <property type="molecule type" value="Genomic_DNA"/>
</dbReference>
<accession>A0A511KN27</accession>
<dbReference type="GO" id="GO:0003712">
    <property type="term" value="F:transcription coregulator activity"/>
    <property type="evidence" value="ECO:0007669"/>
    <property type="project" value="InterPro"/>
</dbReference>
<dbReference type="InterPro" id="IPR007018">
    <property type="entry name" value="Mediator_Med6"/>
</dbReference>
<name>A0A511KN27_RHOTO</name>
<keyword evidence="8" id="KW-0010">Activator</keyword>
<comment type="caution">
    <text evidence="10">The sequence shown here is derived from an EMBL/GenBank/DDBJ whole genome shotgun (WGS) entry which is preliminary data.</text>
</comment>
<dbReference type="Gene3D" id="3.10.450.580">
    <property type="entry name" value="Mediator complex, subunit Med6"/>
    <property type="match status" value="1"/>
</dbReference>
<evidence type="ECO:0000256" key="5">
    <source>
        <dbReference type="ARBA" id="ARBA00023163"/>
    </source>
</evidence>
<evidence type="ECO:0000313" key="11">
    <source>
        <dbReference type="Proteomes" id="UP000321518"/>
    </source>
</evidence>